<dbReference type="SUPFAM" id="SSF48452">
    <property type="entry name" value="TPR-like"/>
    <property type="match status" value="1"/>
</dbReference>
<dbReference type="InterPro" id="IPR011990">
    <property type="entry name" value="TPR-like_helical_dom_sf"/>
</dbReference>
<dbReference type="Gene3D" id="1.25.40.10">
    <property type="entry name" value="Tetratricopeptide repeat domain"/>
    <property type="match status" value="1"/>
</dbReference>
<dbReference type="AlphaFoldDB" id="A0A1J5QP88"/>
<dbReference type="PROSITE" id="PS51257">
    <property type="entry name" value="PROKAR_LIPOPROTEIN"/>
    <property type="match status" value="1"/>
</dbReference>
<name>A0A1J5QP88_9ZZZZ</name>
<proteinExistence type="predicted"/>
<gene>
    <name evidence="1" type="ORF">GALL_329580</name>
</gene>
<reference evidence="1" key="1">
    <citation type="submission" date="2016-10" db="EMBL/GenBank/DDBJ databases">
        <title>Sequence of Gallionella enrichment culture.</title>
        <authorList>
            <person name="Poehlein A."/>
            <person name="Muehling M."/>
            <person name="Daniel R."/>
        </authorList>
    </citation>
    <scope>NUCLEOTIDE SEQUENCE</scope>
</reference>
<organism evidence="1">
    <name type="scientific">mine drainage metagenome</name>
    <dbReference type="NCBI Taxonomy" id="410659"/>
    <lineage>
        <taxon>unclassified sequences</taxon>
        <taxon>metagenomes</taxon>
        <taxon>ecological metagenomes</taxon>
    </lineage>
</organism>
<evidence type="ECO:0000313" key="1">
    <source>
        <dbReference type="EMBL" id="OIQ85200.1"/>
    </source>
</evidence>
<accession>A0A1J5QP88</accession>
<protein>
    <recommendedName>
        <fullName evidence="2">MxaK protein</fullName>
    </recommendedName>
</protein>
<evidence type="ECO:0008006" key="2">
    <source>
        <dbReference type="Google" id="ProtNLM"/>
    </source>
</evidence>
<dbReference type="EMBL" id="MLJW01000561">
    <property type="protein sequence ID" value="OIQ85200.1"/>
    <property type="molecule type" value="Genomic_DNA"/>
</dbReference>
<sequence length="178" mass="19830">MVKHIKRSNLIFGFFLATGLIGLGCEGYLYQKIDAVNRAILADKQIVGDDFPYQKKFAAAFDQGAKSDYKHAIQTYGQLLEMSPTPVEQAKIQYNIANSLFLSGLIRRINDDGTLQDDARYAYIQAKMAYEQSLRLAPMSPATKFNLSLLQSVMARNMKAAPKDQSTMELSNLPIGLP</sequence>
<comment type="caution">
    <text evidence="1">The sequence shown here is derived from an EMBL/GenBank/DDBJ whole genome shotgun (WGS) entry which is preliminary data.</text>
</comment>